<comment type="caution">
    <text evidence="1">The sequence shown here is derived from an EMBL/GenBank/DDBJ whole genome shotgun (WGS) entry which is preliminary data.</text>
</comment>
<keyword evidence="2" id="KW-1185">Reference proteome</keyword>
<dbReference type="SUPFAM" id="SSF53756">
    <property type="entry name" value="UDP-Glycosyltransferase/glycogen phosphorylase"/>
    <property type="match status" value="1"/>
</dbReference>
<dbReference type="RefSeq" id="WP_354695534.1">
    <property type="nucleotide sequence ID" value="NZ_JAZHOG010000007.1"/>
</dbReference>
<accession>A0AAW9RL04</accession>
<dbReference type="EMBL" id="JAZHOG010000007">
    <property type="protein sequence ID" value="MEJ8568211.1"/>
    <property type="molecule type" value="Genomic_DNA"/>
</dbReference>
<proteinExistence type="predicted"/>
<dbReference type="AlphaFoldDB" id="A0AAW9RL04"/>
<evidence type="ECO:0000313" key="2">
    <source>
        <dbReference type="Proteomes" id="UP001359886"/>
    </source>
</evidence>
<sequence length="171" mass="19509">MLYRHYIRDIYDSLNFEEIFLIIKMHPNDSLIPNVYLEELPAHAVRSTHIFEPNSQTFNFYDLLSIADVLITRASTAAEEALLLSTPCIAFDLFQDGPSTGLGRLQESEYFRMCVRGSSDLEEIVQELLNAHITSQVSDTTFIAETTYKLDGCSTERVCEYLLAIADRSRK</sequence>
<evidence type="ECO:0000313" key="1">
    <source>
        <dbReference type="EMBL" id="MEJ8568211.1"/>
    </source>
</evidence>
<evidence type="ECO:0008006" key="3">
    <source>
        <dbReference type="Google" id="ProtNLM"/>
    </source>
</evidence>
<dbReference type="Proteomes" id="UP001359886">
    <property type="component" value="Unassembled WGS sequence"/>
</dbReference>
<dbReference type="InterPro" id="IPR043148">
    <property type="entry name" value="TagF_C"/>
</dbReference>
<protein>
    <recommendedName>
        <fullName evidence="3">UDP-N-acetylglucosamine 2-epimerase domain-containing protein</fullName>
    </recommendedName>
</protein>
<name>A0AAW9RL04_9GAMM</name>
<gene>
    <name evidence="1" type="ORF">V3330_11295</name>
</gene>
<reference evidence="1 2" key="1">
    <citation type="submission" date="2024-02" db="EMBL/GenBank/DDBJ databases">
        <title>A novel Wenzhouxiangellaceae bacterium, isolated from coastal sediments.</title>
        <authorList>
            <person name="Du Z.-J."/>
            <person name="Ye Y.-Q."/>
            <person name="Zhang X.-Y."/>
        </authorList>
    </citation>
    <scope>NUCLEOTIDE SEQUENCE [LARGE SCALE GENOMIC DNA]</scope>
    <source>
        <strain evidence="1 2">CH-27</strain>
    </source>
</reference>
<dbReference type="Gene3D" id="3.40.50.12580">
    <property type="match status" value="1"/>
</dbReference>
<organism evidence="1 2">
    <name type="scientific">Elongatibacter sediminis</name>
    <dbReference type="NCBI Taxonomy" id="3119006"/>
    <lineage>
        <taxon>Bacteria</taxon>
        <taxon>Pseudomonadati</taxon>
        <taxon>Pseudomonadota</taxon>
        <taxon>Gammaproteobacteria</taxon>
        <taxon>Chromatiales</taxon>
        <taxon>Wenzhouxiangellaceae</taxon>
        <taxon>Elongatibacter</taxon>
    </lineage>
</organism>